<protein>
    <recommendedName>
        <fullName evidence="5">Osiris 18</fullName>
    </recommendedName>
</protein>
<accession>A0ABN8AYR2</accession>
<reference evidence="3" key="1">
    <citation type="submission" date="2021-12" db="EMBL/GenBank/DDBJ databases">
        <authorList>
            <person name="King R."/>
        </authorList>
    </citation>
    <scope>NUCLEOTIDE SEQUENCE</scope>
</reference>
<keyword evidence="1" id="KW-0472">Membrane</keyword>
<evidence type="ECO:0000313" key="3">
    <source>
        <dbReference type="EMBL" id="CAH0401534.1"/>
    </source>
</evidence>
<evidence type="ECO:0000256" key="2">
    <source>
        <dbReference type="SAM" id="SignalP"/>
    </source>
</evidence>
<feature type="signal peptide" evidence="2">
    <location>
        <begin position="1"/>
        <end position="24"/>
    </location>
</feature>
<feature type="transmembrane region" description="Helical" evidence="1">
    <location>
        <begin position="208"/>
        <end position="227"/>
    </location>
</feature>
<dbReference type="PANTHER" id="PTHR21879">
    <property type="entry name" value="FI03362P-RELATED-RELATED"/>
    <property type="match status" value="1"/>
</dbReference>
<evidence type="ECO:0008006" key="5">
    <source>
        <dbReference type="Google" id="ProtNLM"/>
    </source>
</evidence>
<gene>
    <name evidence="3" type="ORF">CHILSU_LOCUS4763</name>
</gene>
<keyword evidence="1" id="KW-1133">Transmembrane helix</keyword>
<sequence length="279" mass="31092">MVKTKKCNMAKLLVILAVAAYASAQTYSASNLVRNIYDECLSQYSVECVKPRALQWISLVANDDEIKITDNLSIVKTATVEADANVDPRSAKNSALDIVDQVDSFIQTHAVKVKVPEEISNSAASEYVPRSLLVDLPTELNMPLDGEEEVEEFEGRKKKIKLPKPLRIKSKHGFIKKVLLPFLLGLKFKASVLVPLALALIALKTWKALTLGLISLVLSGAMVIFKFTKPKVVNYEVIHYPQHHVEHHVDHHAAAWDAHGPYQARSYEDAHELAYNAQM</sequence>
<dbReference type="InterPro" id="IPR012464">
    <property type="entry name" value="DUF1676"/>
</dbReference>
<dbReference type="Pfam" id="PF07898">
    <property type="entry name" value="DUF1676"/>
    <property type="match status" value="1"/>
</dbReference>
<dbReference type="Proteomes" id="UP001153292">
    <property type="component" value="Chromosome 2"/>
</dbReference>
<feature type="chain" id="PRO_5046454144" description="Osiris 18" evidence="2">
    <location>
        <begin position="25"/>
        <end position="279"/>
    </location>
</feature>
<keyword evidence="4" id="KW-1185">Reference proteome</keyword>
<evidence type="ECO:0000256" key="1">
    <source>
        <dbReference type="SAM" id="Phobius"/>
    </source>
</evidence>
<organism evidence="3 4">
    <name type="scientific">Chilo suppressalis</name>
    <name type="common">Asiatic rice borer moth</name>
    <dbReference type="NCBI Taxonomy" id="168631"/>
    <lineage>
        <taxon>Eukaryota</taxon>
        <taxon>Metazoa</taxon>
        <taxon>Ecdysozoa</taxon>
        <taxon>Arthropoda</taxon>
        <taxon>Hexapoda</taxon>
        <taxon>Insecta</taxon>
        <taxon>Pterygota</taxon>
        <taxon>Neoptera</taxon>
        <taxon>Endopterygota</taxon>
        <taxon>Lepidoptera</taxon>
        <taxon>Glossata</taxon>
        <taxon>Ditrysia</taxon>
        <taxon>Pyraloidea</taxon>
        <taxon>Crambidae</taxon>
        <taxon>Crambinae</taxon>
        <taxon>Chilo</taxon>
    </lineage>
</organism>
<dbReference type="EMBL" id="OU963895">
    <property type="protein sequence ID" value="CAH0401534.1"/>
    <property type="molecule type" value="Genomic_DNA"/>
</dbReference>
<dbReference type="PANTHER" id="PTHR21879:SF13">
    <property type="entry name" value="OSIRIS 18"/>
    <property type="match status" value="1"/>
</dbReference>
<keyword evidence="1" id="KW-0812">Transmembrane</keyword>
<feature type="transmembrane region" description="Helical" evidence="1">
    <location>
        <begin position="178"/>
        <end position="201"/>
    </location>
</feature>
<proteinExistence type="predicted"/>
<name>A0ABN8AYR2_CHISP</name>
<keyword evidence="2" id="KW-0732">Signal</keyword>
<evidence type="ECO:0000313" key="4">
    <source>
        <dbReference type="Proteomes" id="UP001153292"/>
    </source>
</evidence>